<evidence type="ECO:0000313" key="6">
    <source>
        <dbReference type="Proteomes" id="UP000677228"/>
    </source>
</evidence>
<dbReference type="PROSITE" id="PS00678">
    <property type="entry name" value="WD_REPEATS_1"/>
    <property type="match status" value="1"/>
</dbReference>
<keyword evidence="1 3" id="KW-0853">WD repeat</keyword>
<reference evidence="4" key="1">
    <citation type="submission" date="2021-02" db="EMBL/GenBank/DDBJ databases">
        <authorList>
            <person name="Nowell W R."/>
        </authorList>
    </citation>
    <scope>NUCLEOTIDE SEQUENCE</scope>
</reference>
<dbReference type="SUPFAM" id="SSF50978">
    <property type="entry name" value="WD40 repeat-like"/>
    <property type="match status" value="1"/>
</dbReference>
<dbReference type="Proteomes" id="UP000682733">
    <property type="component" value="Unassembled WGS sequence"/>
</dbReference>
<dbReference type="Gene3D" id="2.130.10.10">
    <property type="entry name" value="YVTN repeat-like/Quinoprotein amine dehydrogenase"/>
    <property type="match status" value="1"/>
</dbReference>
<dbReference type="InterPro" id="IPR015943">
    <property type="entry name" value="WD40/YVTN_repeat-like_dom_sf"/>
</dbReference>
<dbReference type="PANTHER" id="PTHR45589">
    <property type="entry name" value="WD REPEAT DOMAIN 62, ISOFORM G"/>
    <property type="match status" value="1"/>
</dbReference>
<comment type="caution">
    <text evidence="4">The sequence shown here is derived from an EMBL/GenBank/DDBJ whole genome shotgun (WGS) entry which is preliminary data.</text>
</comment>
<evidence type="ECO:0000256" key="2">
    <source>
        <dbReference type="ARBA" id="ARBA00022737"/>
    </source>
</evidence>
<dbReference type="GO" id="GO:0007099">
    <property type="term" value="P:centriole replication"/>
    <property type="evidence" value="ECO:0007669"/>
    <property type="project" value="TreeGrafter"/>
</dbReference>
<dbReference type="PROSITE" id="PS50294">
    <property type="entry name" value="WD_REPEATS_REGION"/>
    <property type="match status" value="1"/>
</dbReference>
<evidence type="ECO:0000313" key="5">
    <source>
        <dbReference type="EMBL" id="CAF4434316.1"/>
    </source>
</evidence>
<dbReference type="SMART" id="SM00320">
    <property type="entry name" value="WD40"/>
    <property type="match status" value="1"/>
</dbReference>
<protein>
    <submittedName>
        <fullName evidence="4">Uncharacterized protein</fullName>
    </submittedName>
</protein>
<dbReference type="PANTHER" id="PTHR45589:SF1">
    <property type="entry name" value="WD REPEAT DOMAIN 62, ISOFORM G"/>
    <property type="match status" value="1"/>
</dbReference>
<name>A0A8S2G2U2_9BILA</name>
<sequence length="155" mass="17624">DLDASGRYVATSCSNKCVYIWDTMTNECVANLCGHSEIVTDIKFSQHGNYLYTISGDSCIFAWNISELAIVPTTFRIPQLPTQLKNNDTETSIIEEKIKYTQVITQTPEIVSDEHQPLFKRQRSLWATAEPHLSLLDSQFTKKLQPHLSDIITEE</sequence>
<evidence type="ECO:0000313" key="4">
    <source>
        <dbReference type="EMBL" id="CAF1617111.1"/>
    </source>
</evidence>
<dbReference type="EMBL" id="CAJOBA010079413">
    <property type="protein sequence ID" value="CAF4434316.1"/>
    <property type="molecule type" value="Genomic_DNA"/>
</dbReference>
<organism evidence="4 6">
    <name type="scientific">Didymodactylos carnosus</name>
    <dbReference type="NCBI Taxonomy" id="1234261"/>
    <lineage>
        <taxon>Eukaryota</taxon>
        <taxon>Metazoa</taxon>
        <taxon>Spiralia</taxon>
        <taxon>Gnathifera</taxon>
        <taxon>Rotifera</taxon>
        <taxon>Eurotatoria</taxon>
        <taxon>Bdelloidea</taxon>
        <taxon>Philodinida</taxon>
        <taxon>Philodinidae</taxon>
        <taxon>Didymodactylos</taxon>
    </lineage>
</organism>
<dbReference type="GO" id="GO:0072686">
    <property type="term" value="C:mitotic spindle"/>
    <property type="evidence" value="ECO:0007669"/>
    <property type="project" value="TreeGrafter"/>
</dbReference>
<dbReference type="InterPro" id="IPR001680">
    <property type="entry name" value="WD40_rpt"/>
</dbReference>
<dbReference type="InterPro" id="IPR052779">
    <property type="entry name" value="WDR62"/>
</dbReference>
<accession>A0A8S2G2U2</accession>
<evidence type="ECO:0000256" key="1">
    <source>
        <dbReference type="ARBA" id="ARBA00022574"/>
    </source>
</evidence>
<dbReference type="AlphaFoldDB" id="A0A8S2G2U2"/>
<dbReference type="PROSITE" id="PS50082">
    <property type="entry name" value="WD_REPEATS_2"/>
    <property type="match status" value="1"/>
</dbReference>
<proteinExistence type="predicted"/>
<evidence type="ECO:0000256" key="3">
    <source>
        <dbReference type="PROSITE-ProRule" id="PRU00221"/>
    </source>
</evidence>
<dbReference type="Pfam" id="PF00400">
    <property type="entry name" value="WD40"/>
    <property type="match status" value="2"/>
</dbReference>
<gene>
    <name evidence="4" type="ORF">OVA965_LOCUS42988</name>
    <name evidence="5" type="ORF">TMI583_LOCUS45070</name>
</gene>
<dbReference type="InterPro" id="IPR036322">
    <property type="entry name" value="WD40_repeat_dom_sf"/>
</dbReference>
<feature type="repeat" description="WD" evidence="3">
    <location>
        <begin position="32"/>
        <end position="73"/>
    </location>
</feature>
<keyword evidence="2" id="KW-0677">Repeat</keyword>
<feature type="non-terminal residue" evidence="4">
    <location>
        <position position="1"/>
    </location>
</feature>
<dbReference type="EMBL" id="CAJNOK010054815">
    <property type="protein sequence ID" value="CAF1617111.1"/>
    <property type="molecule type" value="Genomic_DNA"/>
</dbReference>
<dbReference type="Proteomes" id="UP000677228">
    <property type="component" value="Unassembled WGS sequence"/>
</dbReference>
<dbReference type="InterPro" id="IPR019775">
    <property type="entry name" value="WD40_repeat_CS"/>
</dbReference>